<keyword evidence="14 16" id="KW-0472">Membrane</keyword>
<comment type="subcellular location">
    <subcellularLocation>
        <location evidence="2">Endoplasmic reticulum membrane</location>
        <topology evidence="2">Multi-pass membrane protein</topology>
    </subcellularLocation>
</comment>
<dbReference type="InParanoid" id="K1RBU2"/>
<comment type="catalytic activity">
    <reaction evidence="1">
        <text>S-ubiquitinyl-[E2 ubiquitin-conjugating enzyme]-L-cysteine + [acceptor protein]-L-lysine = [E2 ubiquitin-conjugating enzyme]-L-cysteine + N(6)-ubiquitinyl-[acceptor protein]-L-lysine.</text>
        <dbReference type="EC" id="2.3.2.27"/>
    </reaction>
</comment>
<dbReference type="PROSITE" id="PS50089">
    <property type="entry name" value="ZF_RING_2"/>
    <property type="match status" value="1"/>
</dbReference>
<evidence type="ECO:0000256" key="8">
    <source>
        <dbReference type="ARBA" id="ARBA00022723"/>
    </source>
</evidence>
<evidence type="ECO:0000256" key="6">
    <source>
        <dbReference type="ARBA" id="ARBA00022679"/>
    </source>
</evidence>
<dbReference type="FunFam" id="3.30.40.10:FF:000088">
    <property type="entry name" value="E3 ubiquitin-protein ligase synoviolin"/>
    <property type="match status" value="1"/>
</dbReference>
<keyword evidence="6" id="KW-0808">Transferase</keyword>
<feature type="compositionally biased region" description="Basic and acidic residues" evidence="15">
    <location>
        <begin position="487"/>
        <end position="509"/>
    </location>
</feature>
<reference evidence="18" key="1">
    <citation type="journal article" date="2012" name="Nature">
        <title>The oyster genome reveals stress adaptation and complexity of shell formation.</title>
        <authorList>
            <person name="Zhang G."/>
            <person name="Fang X."/>
            <person name="Guo X."/>
            <person name="Li L."/>
            <person name="Luo R."/>
            <person name="Xu F."/>
            <person name="Yang P."/>
            <person name="Zhang L."/>
            <person name="Wang X."/>
            <person name="Qi H."/>
            <person name="Xiong Z."/>
            <person name="Que H."/>
            <person name="Xie Y."/>
            <person name="Holland P.W."/>
            <person name="Paps J."/>
            <person name="Zhu Y."/>
            <person name="Wu F."/>
            <person name="Chen Y."/>
            <person name="Wang J."/>
            <person name="Peng C."/>
            <person name="Meng J."/>
            <person name="Yang L."/>
            <person name="Liu J."/>
            <person name="Wen B."/>
            <person name="Zhang N."/>
            <person name="Huang Z."/>
            <person name="Zhu Q."/>
            <person name="Feng Y."/>
            <person name="Mount A."/>
            <person name="Hedgecock D."/>
            <person name="Xu Z."/>
            <person name="Liu Y."/>
            <person name="Domazet-Loso T."/>
            <person name="Du Y."/>
            <person name="Sun X."/>
            <person name="Zhang S."/>
            <person name="Liu B."/>
            <person name="Cheng P."/>
            <person name="Jiang X."/>
            <person name="Li J."/>
            <person name="Fan D."/>
            <person name="Wang W."/>
            <person name="Fu W."/>
            <person name="Wang T."/>
            <person name="Wang B."/>
            <person name="Zhang J."/>
            <person name="Peng Z."/>
            <person name="Li Y."/>
            <person name="Li N."/>
            <person name="Wang J."/>
            <person name="Chen M."/>
            <person name="He Y."/>
            <person name="Tan F."/>
            <person name="Song X."/>
            <person name="Zheng Q."/>
            <person name="Huang R."/>
            <person name="Yang H."/>
            <person name="Du X."/>
            <person name="Chen L."/>
            <person name="Yang M."/>
            <person name="Gaffney P.M."/>
            <person name="Wang S."/>
            <person name="Luo L."/>
            <person name="She Z."/>
            <person name="Ming Y."/>
            <person name="Huang W."/>
            <person name="Zhang S."/>
            <person name="Huang B."/>
            <person name="Zhang Y."/>
            <person name="Qu T."/>
            <person name="Ni P."/>
            <person name="Miao G."/>
            <person name="Wang J."/>
            <person name="Wang Q."/>
            <person name="Steinberg C.E."/>
            <person name="Wang H."/>
            <person name="Li N."/>
            <person name="Qian L."/>
            <person name="Zhang G."/>
            <person name="Li Y."/>
            <person name="Yang H."/>
            <person name="Liu X."/>
            <person name="Wang J."/>
            <person name="Yin Y."/>
            <person name="Wang J."/>
        </authorList>
    </citation>
    <scope>NUCLEOTIDE SEQUENCE [LARGE SCALE GENOMIC DNA]</scope>
    <source>
        <strain evidence="18">05x7-T-G4-1.051#20</strain>
    </source>
</reference>
<dbReference type="CDD" id="cd16479">
    <property type="entry name" value="RING-H2_synoviolin"/>
    <property type="match status" value="1"/>
</dbReference>
<gene>
    <name evidence="18" type="ORF">CGI_10024922</name>
</gene>
<comment type="similarity">
    <text evidence="4">Belongs to the HRD1 family.</text>
</comment>
<dbReference type="GO" id="GO:0061630">
    <property type="term" value="F:ubiquitin protein ligase activity"/>
    <property type="evidence" value="ECO:0007669"/>
    <property type="project" value="UniProtKB-EC"/>
</dbReference>
<dbReference type="Pfam" id="PF13639">
    <property type="entry name" value="zf-RING_2"/>
    <property type="match status" value="1"/>
</dbReference>
<evidence type="ECO:0000256" key="15">
    <source>
        <dbReference type="SAM" id="MobiDB-lite"/>
    </source>
</evidence>
<evidence type="ECO:0000256" key="16">
    <source>
        <dbReference type="SAM" id="Phobius"/>
    </source>
</evidence>
<protein>
    <recommendedName>
        <fullName evidence="5">RING-type E3 ubiquitin transferase</fullName>
        <ecNumber evidence="5">2.3.2.27</ecNumber>
    </recommendedName>
</protein>
<feature type="transmembrane region" description="Helical" evidence="16">
    <location>
        <begin position="34"/>
        <end position="51"/>
    </location>
</feature>
<feature type="transmembrane region" description="Helical" evidence="16">
    <location>
        <begin position="99"/>
        <end position="121"/>
    </location>
</feature>
<name>K1RBU2_MAGGI</name>
<dbReference type="InterPro" id="IPR001841">
    <property type="entry name" value="Znf_RING"/>
</dbReference>
<sequence length="532" mass="60114">MADVRDHLIERSWYAVTETCLAFTVFRDDFSPKFVALFTLLLFLKCFHWLAEDRIDYMERSPVISVLFHIRALTLIALLGVLDLYFINHAYHSTLTKGASVQLVFGFEYAILMTIVAMTFMKYILHSIDLQNENPWENKAVYLLYTELFLGAVKVVLYMAFMVIMIKVHTFPLFAIRPMYLSMRGFKKALHDVIMSRRAIRNMNAFYPDATEEELQVDDVCIICRETMTTAAKKLPCNHIFHTTCLRSWFQRQQTCPTCRRDVLRAAPTPPQATPPQPPQPPQAQPPQNIFGGMAGMPPQMWPQPPVQPHQPNVAQPGGTQAPQSGTSTATVSSTFTHPSVSAPTTTTFPGMPATGGLPTGMPPMMPMVPLMMPFGMPRPPSNLSELSTEDLRRIEGQERENVEARIQWLRDIQALMDGAMVMINQYNTVAAQLSTPTINPNVSSNNREEAVPKSESTEVKTEIKTEPSNSDLDYEGLEGATGFTPPKEEVIPDWEDPAKEEHEDEMHEIRRRRLQKFDQEQSAKQTSDTAS</sequence>
<evidence type="ECO:0000256" key="2">
    <source>
        <dbReference type="ARBA" id="ARBA00004477"/>
    </source>
</evidence>
<feature type="transmembrane region" description="Helical" evidence="16">
    <location>
        <begin position="63"/>
        <end position="87"/>
    </location>
</feature>
<dbReference type="PANTHER" id="PTHR22763:SF184">
    <property type="entry name" value="E3 UBIQUITIN-PROTEIN LIGASE SYNOVIOLIN"/>
    <property type="match status" value="1"/>
</dbReference>
<evidence type="ECO:0000256" key="3">
    <source>
        <dbReference type="ARBA" id="ARBA00004906"/>
    </source>
</evidence>
<dbReference type="PANTHER" id="PTHR22763">
    <property type="entry name" value="RING ZINC FINGER PROTEIN"/>
    <property type="match status" value="1"/>
</dbReference>
<keyword evidence="12" id="KW-0862">Zinc</keyword>
<evidence type="ECO:0000313" key="18">
    <source>
        <dbReference type="EMBL" id="EKC41079.1"/>
    </source>
</evidence>
<organism evidence="18">
    <name type="scientific">Magallana gigas</name>
    <name type="common">Pacific oyster</name>
    <name type="synonym">Crassostrea gigas</name>
    <dbReference type="NCBI Taxonomy" id="29159"/>
    <lineage>
        <taxon>Eukaryota</taxon>
        <taxon>Metazoa</taxon>
        <taxon>Spiralia</taxon>
        <taxon>Lophotrochozoa</taxon>
        <taxon>Mollusca</taxon>
        <taxon>Bivalvia</taxon>
        <taxon>Autobranchia</taxon>
        <taxon>Pteriomorphia</taxon>
        <taxon>Ostreida</taxon>
        <taxon>Ostreoidea</taxon>
        <taxon>Ostreidae</taxon>
        <taxon>Magallana</taxon>
    </lineage>
</organism>
<feature type="compositionally biased region" description="Basic and acidic residues" evidence="15">
    <location>
        <begin position="447"/>
        <end position="466"/>
    </location>
</feature>
<feature type="compositionally biased region" description="Polar residues" evidence="15">
    <location>
        <begin position="523"/>
        <end position="532"/>
    </location>
</feature>
<feature type="region of interest" description="Disordered" evidence="15">
    <location>
        <begin position="267"/>
        <end position="352"/>
    </location>
</feature>
<feature type="compositionally biased region" description="Pro residues" evidence="15">
    <location>
        <begin position="268"/>
        <end position="285"/>
    </location>
</feature>
<evidence type="ECO:0000256" key="12">
    <source>
        <dbReference type="ARBA" id="ARBA00022833"/>
    </source>
</evidence>
<dbReference type="Gene3D" id="3.30.40.10">
    <property type="entry name" value="Zinc/RING finger domain, C3HC4 (zinc finger)"/>
    <property type="match status" value="1"/>
</dbReference>
<dbReference type="AlphaFoldDB" id="K1RBU2"/>
<evidence type="ECO:0000256" key="11">
    <source>
        <dbReference type="ARBA" id="ARBA00022824"/>
    </source>
</evidence>
<evidence type="ECO:0000256" key="1">
    <source>
        <dbReference type="ARBA" id="ARBA00000900"/>
    </source>
</evidence>
<dbReference type="Pfam" id="PF25563">
    <property type="entry name" value="TPR_SYVN1_N"/>
    <property type="match status" value="1"/>
</dbReference>
<dbReference type="InterPro" id="IPR013083">
    <property type="entry name" value="Znf_RING/FYVE/PHD"/>
</dbReference>
<accession>K1RBU2</accession>
<dbReference type="EC" id="2.3.2.27" evidence="5"/>
<feature type="region of interest" description="Disordered" evidence="15">
    <location>
        <begin position="439"/>
        <end position="532"/>
    </location>
</feature>
<dbReference type="HOGENOM" id="CLU_009169_3_1_1"/>
<dbReference type="InterPro" id="IPR050731">
    <property type="entry name" value="HRD1_E3_ubiq-ligases"/>
</dbReference>
<comment type="pathway">
    <text evidence="3">Protein modification; protein ubiquitination.</text>
</comment>
<keyword evidence="9" id="KW-0863">Zinc-finger</keyword>
<evidence type="ECO:0000256" key="14">
    <source>
        <dbReference type="ARBA" id="ARBA00023136"/>
    </source>
</evidence>
<feature type="compositionally biased region" description="Polar residues" evidence="15">
    <location>
        <begin position="318"/>
        <end position="349"/>
    </location>
</feature>
<dbReference type="GO" id="GO:0008270">
    <property type="term" value="F:zinc ion binding"/>
    <property type="evidence" value="ECO:0007669"/>
    <property type="project" value="UniProtKB-KW"/>
</dbReference>
<evidence type="ECO:0000256" key="10">
    <source>
        <dbReference type="ARBA" id="ARBA00022786"/>
    </source>
</evidence>
<dbReference type="GO" id="GO:0036503">
    <property type="term" value="P:ERAD pathway"/>
    <property type="evidence" value="ECO:0007669"/>
    <property type="project" value="TreeGrafter"/>
</dbReference>
<evidence type="ECO:0000259" key="17">
    <source>
        <dbReference type="PROSITE" id="PS50089"/>
    </source>
</evidence>
<feature type="domain" description="RING-type" evidence="17">
    <location>
        <begin position="221"/>
        <end position="260"/>
    </location>
</feature>
<dbReference type="SMART" id="SM00184">
    <property type="entry name" value="RING"/>
    <property type="match status" value="1"/>
</dbReference>
<evidence type="ECO:0000256" key="4">
    <source>
        <dbReference type="ARBA" id="ARBA00010089"/>
    </source>
</evidence>
<keyword evidence="10" id="KW-0833">Ubl conjugation pathway</keyword>
<evidence type="ECO:0000256" key="7">
    <source>
        <dbReference type="ARBA" id="ARBA00022692"/>
    </source>
</evidence>
<evidence type="ECO:0000256" key="5">
    <source>
        <dbReference type="ARBA" id="ARBA00012483"/>
    </source>
</evidence>
<dbReference type="GO" id="GO:0043161">
    <property type="term" value="P:proteasome-mediated ubiquitin-dependent protein catabolic process"/>
    <property type="evidence" value="ECO:0007669"/>
    <property type="project" value="TreeGrafter"/>
</dbReference>
<proteinExistence type="inferred from homology"/>
<dbReference type="InterPro" id="IPR058051">
    <property type="entry name" value="Znf_RING_synoviolin"/>
</dbReference>
<keyword evidence="7 16" id="KW-0812">Transmembrane</keyword>
<evidence type="ECO:0000256" key="13">
    <source>
        <dbReference type="ARBA" id="ARBA00022989"/>
    </source>
</evidence>
<evidence type="ECO:0000256" key="9">
    <source>
        <dbReference type="ARBA" id="ARBA00022771"/>
    </source>
</evidence>
<dbReference type="FunCoup" id="K1RBU2">
    <property type="interactions" value="1462"/>
</dbReference>
<dbReference type="InterPro" id="IPR057992">
    <property type="entry name" value="TPR_SYVN1_N"/>
</dbReference>
<dbReference type="SUPFAM" id="SSF57850">
    <property type="entry name" value="RING/U-box"/>
    <property type="match status" value="1"/>
</dbReference>
<feature type="compositionally biased region" description="Pro residues" evidence="15">
    <location>
        <begin position="300"/>
        <end position="309"/>
    </location>
</feature>
<keyword evidence="8" id="KW-0479">Metal-binding</keyword>
<keyword evidence="11" id="KW-0256">Endoplasmic reticulum</keyword>
<keyword evidence="13 16" id="KW-1133">Transmembrane helix</keyword>
<feature type="transmembrane region" description="Helical" evidence="16">
    <location>
        <begin position="142"/>
        <end position="166"/>
    </location>
</feature>
<dbReference type="EMBL" id="JH817887">
    <property type="protein sequence ID" value="EKC41079.1"/>
    <property type="molecule type" value="Genomic_DNA"/>
</dbReference>
<dbReference type="GO" id="GO:0005789">
    <property type="term" value="C:endoplasmic reticulum membrane"/>
    <property type="evidence" value="ECO:0007669"/>
    <property type="project" value="UniProtKB-SubCell"/>
</dbReference>